<keyword evidence="2" id="KW-0012">Acyltransferase</keyword>
<dbReference type="CDD" id="cd04301">
    <property type="entry name" value="NAT_SF"/>
    <property type="match status" value="1"/>
</dbReference>
<organism evidence="2 3">
    <name type="scientific">Paenibacillus auburnensis</name>
    <dbReference type="NCBI Taxonomy" id="2905649"/>
    <lineage>
        <taxon>Bacteria</taxon>
        <taxon>Bacillati</taxon>
        <taxon>Bacillota</taxon>
        <taxon>Bacilli</taxon>
        <taxon>Bacillales</taxon>
        <taxon>Paenibacillaceae</taxon>
        <taxon>Paenibacillus</taxon>
    </lineage>
</organism>
<dbReference type="GO" id="GO:0016746">
    <property type="term" value="F:acyltransferase activity"/>
    <property type="evidence" value="ECO:0007669"/>
    <property type="project" value="UniProtKB-KW"/>
</dbReference>
<evidence type="ECO:0000313" key="2">
    <source>
        <dbReference type="EMBL" id="CAH1209799.1"/>
    </source>
</evidence>
<dbReference type="Gene3D" id="3.40.630.30">
    <property type="match status" value="1"/>
</dbReference>
<dbReference type="InterPro" id="IPR000182">
    <property type="entry name" value="GNAT_dom"/>
</dbReference>
<dbReference type="PROSITE" id="PS51186">
    <property type="entry name" value="GNAT"/>
    <property type="match status" value="1"/>
</dbReference>
<gene>
    <name evidence="2" type="primary">yycN</name>
    <name evidence="2" type="ORF">PAECIP111892_03315</name>
</gene>
<dbReference type="InterPro" id="IPR052829">
    <property type="entry name" value="N-acetyltransferase_domain"/>
</dbReference>
<dbReference type="EMBL" id="CAKMMG010000004">
    <property type="protein sequence ID" value="CAH1209799.1"/>
    <property type="molecule type" value="Genomic_DNA"/>
</dbReference>
<dbReference type="PANTHER" id="PTHR43259:SF1">
    <property type="entry name" value="N-ACETYLTRANSFERASE DOMAIN-CONTAINING PROTEIN"/>
    <property type="match status" value="1"/>
</dbReference>
<keyword evidence="2" id="KW-0808">Transferase</keyword>
<evidence type="ECO:0000259" key="1">
    <source>
        <dbReference type="PROSITE" id="PS51186"/>
    </source>
</evidence>
<dbReference type="Pfam" id="PF00583">
    <property type="entry name" value="Acetyltransf_1"/>
    <property type="match status" value="1"/>
</dbReference>
<dbReference type="InterPro" id="IPR016181">
    <property type="entry name" value="Acyl_CoA_acyltransferase"/>
</dbReference>
<comment type="caution">
    <text evidence="2">The sequence shown here is derived from an EMBL/GenBank/DDBJ whole genome shotgun (WGS) entry which is preliminary data.</text>
</comment>
<dbReference type="SUPFAM" id="SSF55729">
    <property type="entry name" value="Acyl-CoA N-acyltransferases (Nat)"/>
    <property type="match status" value="1"/>
</dbReference>
<evidence type="ECO:0000313" key="3">
    <source>
        <dbReference type="Proteomes" id="UP000838324"/>
    </source>
</evidence>
<accession>A0ABM9CCA2</accession>
<keyword evidence="3" id="KW-1185">Reference proteome</keyword>
<dbReference type="EC" id="2.3.1.-" evidence="2"/>
<protein>
    <submittedName>
        <fullName evidence="2">N-acetyltransferase YycN</fullName>
        <ecNumber evidence="2">2.3.1.-</ecNumber>
    </submittedName>
</protein>
<sequence>MIKLVQMDEPTFQFFLQQSTRDYAEDKIRIGAWEKETAMKLSQEEMTRYLPHGLYTEGAYLYSIVETESDAQAGYIWFNVIEGRQGKEAFIYDFYIFEPYQRKGYGSMALTALDEEARKMNVTRIGLHVFGDNDRAFKLYQKMGFQITDITMSKKL</sequence>
<reference evidence="2" key="1">
    <citation type="submission" date="2022-01" db="EMBL/GenBank/DDBJ databases">
        <authorList>
            <person name="Criscuolo A."/>
        </authorList>
    </citation>
    <scope>NUCLEOTIDE SEQUENCE</scope>
    <source>
        <strain evidence="2">CIP111892</strain>
    </source>
</reference>
<dbReference type="Proteomes" id="UP000838324">
    <property type="component" value="Unassembled WGS sequence"/>
</dbReference>
<name>A0ABM9CCA2_9BACL</name>
<dbReference type="RefSeq" id="WP_236334957.1">
    <property type="nucleotide sequence ID" value="NZ_CAKMMG010000004.1"/>
</dbReference>
<dbReference type="PANTHER" id="PTHR43259">
    <property type="entry name" value="SPT10P"/>
    <property type="match status" value="1"/>
</dbReference>
<feature type="domain" description="N-acetyltransferase" evidence="1">
    <location>
        <begin position="18"/>
        <end position="156"/>
    </location>
</feature>
<proteinExistence type="predicted"/>